<name>A0ACB8F017_9SAUR</name>
<keyword evidence="2" id="KW-1185">Reference proteome</keyword>
<accession>A0ACB8F017</accession>
<protein>
    <submittedName>
        <fullName evidence="1">Uncharacterized protein</fullName>
    </submittedName>
</protein>
<proteinExistence type="predicted"/>
<comment type="caution">
    <text evidence="1">The sequence shown here is derived from an EMBL/GenBank/DDBJ whole genome shotgun (WGS) entry which is preliminary data.</text>
</comment>
<evidence type="ECO:0000313" key="2">
    <source>
        <dbReference type="Proteomes" id="UP000827872"/>
    </source>
</evidence>
<dbReference type="EMBL" id="CM037625">
    <property type="protein sequence ID" value="KAH7998606.1"/>
    <property type="molecule type" value="Genomic_DNA"/>
</dbReference>
<evidence type="ECO:0000313" key="1">
    <source>
        <dbReference type="EMBL" id="KAH7998606.1"/>
    </source>
</evidence>
<gene>
    <name evidence="1" type="ORF">K3G42_018404</name>
</gene>
<sequence length="220" mass="23583">MGESTPLEQAQESHQSLLDFDNEVLERMVGAAGGADCPVEPLPQQSVVARLPPQPADRAIRGLQFGQSQQPVLQEPGRDSIGCFPLTWSDSGLVVPPDWPQPNCWILPSVGLSVSYNLPDPGGGAGAYQLECGAAAPQLVTEYKCTSVCFSSEWPVPPHPLAFEDPGLVRGEIGSVPQERSHLAKEWQLGARPKELAGPLSEVGGLEKILASSYFCWRAT</sequence>
<reference evidence="1" key="1">
    <citation type="submission" date="2021-08" db="EMBL/GenBank/DDBJ databases">
        <title>The first chromosome-level gecko genome reveals the dynamic sex chromosomes of Neotropical dwarf geckos (Sphaerodactylidae: Sphaerodactylus).</title>
        <authorList>
            <person name="Pinto B.J."/>
            <person name="Keating S.E."/>
            <person name="Gamble T."/>
        </authorList>
    </citation>
    <scope>NUCLEOTIDE SEQUENCE</scope>
    <source>
        <strain evidence="1">TG3544</strain>
    </source>
</reference>
<dbReference type="Proteomes" id="UP000827872">
    <property type="component" value="Linkage Group LG12"/>
</dbReference>
<organism evidence="1 2">
    <name type="scientific">Sphaerodactylus townsendi</name>
    <dbReference type="NCBI Taxonomy" id="933632"/>
    <lineage>
        <taxon>Eukaryota</taxon>
        <taxon>Metazoa</taxon>
        <taxon>Chordata</taxon>
        <taxon>Craniata</taxon>
        <taxon>Vertebrata</taxon>
        <taxon>Euteleostomi</taxon>
        <taxon>Lepidosauria</taxon>
        <taxon>Squamata</taxon>
        <taxon>Bifurcata</taxon>
        <taxon>Gekkota</taxon>
        <taxon>Sphaerodactylidae</taxon>
        <taxon>Sphaerodactylus</taxon>
    </lineage>
</organism>